<comment type="similarity">
    <text evidence="2">Belongs to the FliD family.</text>
</comment>
<evidence type="ECO:0000256" key="6">
    <source>
        <dbReference type="ARBA" id="ARBA00033074"/>
    </source>
</evidence>
<dbReference type="PANTHER" id="PTHR30288">
    <property type="entry name" value="FLAGELLAR CAP/ASSEMBLY PROTEIN FLID"/>
    <property type="match status" value="1"/>
</dbReference>
<dbReference type="InterPro" id="IPR010809">
    <property type="entry name" value="FliD_C"/>
</dbReference>
<dbReference type="GO" id="GO:0007155">
    <property type="term" value="P:cell adhesion"/>
    <property type="evidence" value="ECO:0007669"/>
    <property type="project" value="InterPro"/>
</dbReference>
<evidence type="ECO:0000256" key="2">
    <source>
        <dbReference type="ARBA" id="ARBA00009764"/>
    </source>
</evidence>
<dbReference type="GO" id="GO:0009424">
    <property type="term" value="C:bacterial-type flagellum hook"/>
    <property type="evidence" value="ECO:0007669"/>
    <property type="project" value="InterPro"/>
</dbReference>
<dbReference type="GO" id="GO:0009421">
    <property type="term" value="C:bacterial-type flagellum filament cap"/>
    <property type="evidence" value="ECO:0007669"/>
    <property type="project" value="InterPro"/>
</dbReference>
<evidence type="ECO:0000256" key="1">
    <source>
        <dbReference type="ARBA" id="ARBA00004365"/>
    </source>
</evidence>
<evidence type="ECO:0000313" key="11">
    <source>
        <dbReference type="Proteomes" id="UP000316095"/>
    </source>
</evidence>
<evidence type="ECO:0000256" key="3">
    <source>
        <dbReference type="ARBA" id="ARBA00011255"/>
    </source>
</evidence>
<dbReference type="Proteomes" id="UP000316095">
    <property type="component" value="Unassembled WGS sequence"/>
</dbReference>
<evidence type="ECO:0000256" key="5">
    <source>
        <dbReference type="ARBA" id="ARBA00023143"/>
    </source>
</evidence>
<dbReference type="PANTHER" id="PTHR30288:SF0">
    <property type="entry name" value="FLAGELLAR HOOK-ASSOCIATED PROTEIN 2"/>
    <property type="match status" value="1"/>
</dbReference>
<protein>
    <recommendedName>
        <fullName evidence="7">Filament cap protein</fullName>
    </recommendedName>
    <alternativeName>
        <fullName evidence="6">Flagellar cap protein</fullName>
    </alternativeName>
</protein>
<keyword evidence="10" id="KW-0282">Flagellum</keyword>
<name>A0A5C5XNJ3_9PLAN</name>
<dbReference type="EMBL" id="SJPG01000001">
    <property type="protein sequence ID" value="TWT64109.1"/>
    <property type="molecule type" value="Genomic_DNA"/>
</dbReference>
<dbReference type="AlphaFoldDB" id="A0A5C5XNJ3"/>
<dbReference type="GO" id="GO:0071973">
    <property type="term" value="P:bacterial-type flagellum-dependent cell motility"/>
    <property type="evidence" value="ECO:0007669"/>
    <property type="project" value="TreeGrafter"/>
</dbReference>
<evidence type="ECO:0000259" key="8">
    <source>
        <dbReference type="Pfam" id="PF02465"/>
    </source>
</evidence>
<keyword evidence="5" id="KW-0975">Bacterial flagellum</keyword>
<comment type="subcellular location">
    <subcellularLocation>
        <location evidence="1">Bacterial flagellum</location>
    </subcellularLocation>
</comment>
<reference evidence="10 11" key="1">
    <citation type="submission" date="2019-02" db="EMBL/GenBank/DDBJ databases">
        <title>Deep-cultivation of Planctomycetes and their phenomic and genomic characterization uncovers novel biology.</title>
        <authorList>
            <person name="Wiegand S."/>
            <person name="Jogler M."/>
            <person name="Boedeker C."/>
            <person name="Pinto D."/>
            <person name="Vollmers J."/>
            <person name="Rivas-Marin E."/>
            <person name="Kohn T."/>
            <person name="Peeters S.H."/>
            <person name="Heuer A."/>
            <person name="Rast P."/>
            <person name="Oberbeckmann S."/>
            <person name="Bunk B."/>
            <person name="Jeske O."/>
            <person name="Meyerdierks A."/>
            <person name="Storesund J.E."/>
            <person name="Kallscheuer N."/>
            <person name="Luecker S."/>
            <person name="Lage O.M."/>
            <person name="Pohl T."/>
            <person name="Merkel B.J."/>
            <person name="Hornburger P."/>
            <person name="Mueller R.-W."/>
            <person name="Bruemmer F."/>
            <person name="Labrenz M."/>
            <person name="Spormann A.M."/>
            <person name="Op Den Camp H."/>
            <person name="Overmann J."/>
            <person name="Amann R."/>
            <person name="Jetten M.S.M."/>
            <person name="Mascher T."/>
            <person name="Medema M.H."/>
            <person name="Devos D.P."/>
            <person name="Kaster A.-K."/>
            <person name="Ovreas L."/>
            <person name="Rohde M."/>
            <person name="Galperin M.Y."/>
            <person name="Jogler C."/>
        </authorList>
    </citation>
    <scope>NUCLEOTIDE SEQUENCE [LARGE SCALE GENOMIC DNA]</scope>
    <source>
        <strain evidence="10 11">Pan54</strain>
    </source>
</reference>
<comment type="subunit">
    <text evidence="3">Homopentamer.</text>
</comment>
<proteinExistence type="inferred from homology"/>
<evidence type="ECO:0000259" key="9">
    <source>
        <dbReference type="Pfam" id="PF07195"/>
    </source>
</evidence>
<gene>
    <name evidence="10" type="primary">fliD</name>
    <name evidence="10" type="ORF">Pan54_48700</name>
</gene>
<keyword evidence="4" id="KW-0175">Coiled coil</keyword>
<evidence type="ECO:0000313" key="10">
    <source>
        <dbReference type="EMBL" id="TWT64109.1"/>
    </source>
</evidence>
<comment type="caution">
    <text evidence="10">The sequence shown here is derived from an EMBL/GenBank/DDBJ whole genome shotgun (WGS) entry which is preliminary data.</text>
</comment>
<dbReference type="Pfam" id="PF07195">
    <property type="entry name" value="FliD_C"/>
    <property type="match status" value="1"/>
</dbReference>
<keyword evidence="10" id="KW-0966">Cell projection</keyword>
<keyword evidence="10" id="KW-0969">Cilium</keyword>
<accession>A0A5C5XNJ3</accession>
<dbReference type="InterPro" id="IPR040026">
    <property type="entry name" value="FliD"/>
</dbReference>
<dbReference type="OrthoDB" id="244268at2"/>
<sequence length="912" mass="95863">MSNLSLTTGLISGLDIAGLVEALATNQQRAIDRLDARAQEFDAQKTAIGVLEANVLTLSTSVSSLKNKITFEQQKVTNAGSDQFKVSVGKTAINGSYVFQSVQQASAHQSLSRGFADATEQKVGEGTLIISQGGFLDEPTLLESLNDGSGIRRGKIRITDRSGSSAVISLTEALNVDDVLNEINSNVDISVSARVVDGRFILEDTSGSTSTNLAVVDLNGGSTAANLGIDKSVSSATLDGDEVFEVTENFSLKQINDGNGITLLNGAADIKINLSDDTNLEVNLDGVKSLKDVLTNINDHDDNAGRVSAEIVSGRIVLTDNTSGAETLSVEDINNSSVVKHLGLNAASSGDTLTGNRLSGGLNSVLLRNIRGGQGIETLGEISITDRSGQTATIDLSSAETLTDIIEAINAATEDGTGDKLLVSASINDLGNGLIIKDTSGATDSNLIIADVNTGTAIADLGLEVDDAVTEIDSESLHQQFVNKATLISDYAPDGGAVEVGLFQITDSDGNVGVINITSAVKNIGDVITRINANSSVSVRAELNETGDGFVLIDEAGGAGTLAVEEFGQTTTAADLRLLRDPYTGGDGAQRISSRKATIVDIDDDDTLSDVVSKMNAAGSAVKASVFDDGSSFNSKRLSVTATETGKKSRLVFDDGDLDLNFATIAKGNNAILRVGADPASAFLISSKTNRFDGVVQGIDLDITNAGSTAATVKIEANTESIVNNLKNFVSTYNQFIDIGSELTKFDTESNQRGILQGDTFVLRVTNRMSNALGKRFGIGNETIQSLSALGVRVGAGGILELNEDRLQEHLRNDFNGVKEFFTQKDTGFGDKINSTLNSLTDIVDGTFTNEKNSLTSSIDTTNERIEELKILLESKKARLLNEFIQTESILGSLETQQTALAGIKSISVPSR</sequence>
<dbReference type="RefSeq" id="WP_146505849.1">
    <property type="nucleotide sequence ID" value="NZ_SJPG01000001.1"/>
</dbReference>
<organism evidence="10 11">
    <name type="scientific">Rubinisphaera italica</name>
    <dbReference type="NCBI Taxonomy" id="2527969"/>
    <lineage>
        <taxon>Bacteria</taxon>
        <taxon>Pseudomonadati</taxon>
        <taxon>Planctomycetota</taxon>
        <taxon>Planctomycetia</taxon>
        <taxon>Planctomycetales</taxon>
        <taxon>Planctomycetaceae</taxon>
        <taxon>Rubinisphaera</taxon>
    </lineage>
</organism>
<evidence type="ECO:0000256" key="4">
    <source>
        <dbReference type="ARBA" id="ARBA00023054"/>
    </source>
</evidence>
<dbReference type="InterPro" id="IPR003481">
    <property type="entry name" value="FliD_N"/>
</dbReference>
<evidence type="ECO:0000256" key="7">
    <source>
        <dbReference type="ARBA" id="ARBA00033192"/>
    </source>
</evidence>
<feature type="domain" description="Flagellar hook-associated protein 2 C-terminal" evidence="9">
    <location>
        <begin position="683"/>
        <end position="893"/>
    </location>
</feature>
<feature type="domain" description="Flagellar hook-associated protein 2 N-terminal" evidence="8">
    <location>
        <begin position="12"/>
        <end position="108"/>
    </location>
</feature>
<dbReference type="Pfam" id="PF02465">
    <property type="entry name" value="FliD_N"/>
    <property type="match status" value="1"/>
</dbReference>
<keyword evidence="11" id="KW-1185">Reference proteome</keyword>